<keyword evidence="5" id="KW-1185">Reference proteome</keyword>
<keyword evidence="2" id="KW-0472">Membrane</keyword>
<comment type="caution">
    <text evidence="4">The sequence shown here is derived from an EMBL/GenBank/DDBJ whole genome shotgun (WGS) entry which is preliminary data.</text>
</comment>
<keyword evidence="3" id="KW-0732">Signal</keyword>
<accession>A0ABQ5QGL4</accession>
<dbReference type="Proteomes" id="UP001165069">
    <property type="component" value="Unassembled WGS sequence"/>
</dbReference>
<dbReference type="RefSeq" id="WP_285575225.1">
    <property type="nucleotide sequence ID" value="NZ_BSDE01000004.1"/>
</dbReference>
<feature type="region of interest" description="Disordered" evidence="1">
    <location>
        <begin position="41"/>
        <end position="83"/>
    </location>
</feature>
<evidence type="ECO:0000256" key="3">
    <source>
        <dbReference type="SAM" id="SignalP"/>
    </source>
</evidence>
<protein>
    <submittedName>
        <fullName evidence="4">Uncharacterized protein</fullName>
    </submittedName>
</protein>
<proteinExistence type="predicted"/>
<evidence type="ECO:0000313" key="4">
    <source>
        <dbReference type="EMBL" id="GLH73714.1"/>
    </source>
</evidence>
<organism evidence="4 5">
    <name type="scientific">Geothrix limicola</name>
    <dbReference type="NCBI Taxonomy" id="2927978"/>
    <lineage>
        <taxon>Bacteria</taxon>
        <taxon>Pseudomonadati</taxon>
        <taxon>Acidobacteriota</taxon>
        <taxon>Holophagae</taxon>
        <taxon>Holophagales</taxon>
        <taxon>Holophagaceae</taxon>
        <taxon>Geothrix</taxon>
    </lineage>
</organism>
<dbReference type="EMBL" id="BSDE01000004">
    <property type="protein sequence ID" value="GLH73714.1"/>
    <property type="molecule type" value="Genomic_DNA"/>
</dbReference>
<feature type="chain" id="PRO_5047008242" evidence="3">
    <location>
        <begin position="33"/>
        <end position="321"/>
    </location>
</feature>
<evidence type="ECO:0000256" key="2">
    <source>
        <dbReference type="SAM" id="Phobius"/>
    </source>
</evidence>
<feature type="compositionally biased region" description="Low complexity" evidence="1">
    <location>
        <begin position="41"/>
        <end position="51"/>
    </location>
</feature>
<evidence type="ECO:0000256" key="1">
    <source>
        <dbReference type="SAM" id="MobiDB-lite"/>
    </source>
</evidence>
<name>A0ABQ5QGL4_9BACT</name>
<evidence type="ECO:0000313" key="5">
    <source>
        <dbReference type="Proteomes" id="UP001165069"/>
    </source>
</evidence>
<feature type="transmembrane region" description="Helical" evidence="2">
    <location>
        <begin position="100"/>
        <end position="119"/>
    </location>
</feature>
<reference evidence="4 5" key="1">
    <citation type="journal article" date="2023" name="Antonie Van Leeuwenhoek">
        <title>Mesoterricola silvestris gen. nov., sp. nov., Mesoterricola sediminis sp. nov., Geothrix oryzae sp. nov., Geothrix edaphica sp. nov., Geothrix rubra sp. nov., and Geothrix limicola sp. nov., six novel members of Acidobacteriota isolated from soils.</title>
        <authorList>
            <person name="Itoh H."/>
            <person name="Sugisawa Y."/>
            <person name="Mise K."/>
            <person name="Xu Z."/>
            <person name="Kuniyasu M."/>
            <person name="Ushijima N."/>
            <person name="Kawano K."/>
            <person name="Kobayashi E."/>
            <person name="Shiratori Y."/>
            <person name="Masuda Y."/>
            <person name="Senoo K."/>
        </authorList>
    </citation>
    <scope>NUCLEOTIDE SEQUENCE [LARGE SCALE GENOMIC DNA]</scope>
    <source>
        <strain evidence="4 5">Red804</strain>
    </source>
</reference>
<gene>
    <name evidence="4" type="ORF">GETHLI_22160</name>
</gene>
<keyword evidence="2" id="KW-1133">Transmembrane helix</keyword>
<sequence length="321" mass="35382">MSNHHPVLRQFPVWKIMALLVLGLLLSNVASAQTLKSQSQTLVSQQTQSTKPPVTEDRFKPTAQTQVIGQDQQQTDKPDSYASRNLDAQESMVKWAKRNYFTSLMGLILSAGGLFALLYSLRLNNKATNAAQNAVLVARETNEAQSRAWVSVECRLGKPTRGKTHLGVEGIYFNVESTSRNHGHSPATSVSFHAEIALLGPGSPSMEERMADYCDTIIKHAGHEAEAIFPEAIKLFNQMVFIPNADIEAALEGKDFKMITPVVYGCLSYKSPYTKGIRQTRFAYTLVSFNENAQAIVLMPDKPNWLDLPICLAGPGTIIAK</sequence>
<feature type="compositionally biased region" description="Low complexity" evidence="1">
    <location>
        <begin position="62"/>
        <end position="73"/>
    </location>
</feature>
<keyword evidence="2" id="KW-0812">Transmembrane</keyword>
<feature type="signal peptide" evidence="3">
    <location>
        <begin position="1"/>
        <end position="32"/>
    </location>
</feature>